<keyword evidence="2" id="KW-0472">Membrane</keyword>
<gene>
    <name evidence="3" type="ORF">DFP72DRAFT_1065092</name>
</gene>
<feature type="transmembrane region" description="Helical" evidence="2">
    <location>
        <begin position="195"/>
        <end position="216"/>
    </location>
</feature>
<evidence type="ECO:0000256" key="2">
    <source>
        <dbReference type="SAM" id="Phobius"/>
    </source>
</evidence>
<keyword evidence="2" id="KW-1133">Transmembrane helix</keyword>
<evidence type="ECO:0000256" key="1">
    <source>
        <dbReference type="SAM" id="MobiDB-lite"/>
    </source>
</evidence>
<feature type="compositionally biased region" description="Low complexity" evidence="1">
    <location>
        <begin position="218"/>
        <end position="229"/>
    </location>
</feature>
<sequence>MVYKQIPNINKTPALFCRGAQSSPDEHVGWCDSRRRRSFVWLDFTRAGVVAGVHECARFHRVRACRASRPQDAVLALVPNSTSWCRKYGLRLPLHLKSRARRAHRTPSIASDCVCRHKLAAKHGSRDDSGGEIRRGTGVAQTRAPMHLPAEFRVWVIELASTDAFQQTAPLLVLILVPTLAFFAAPIIKGQPTAFLVFASTVIMSVGFSLPSWLSWSTPSSSTSLSGSTSKHEPGTSRWK</sequence>
<dbReference type="EMBL" id="JACGCI010000019">
    <property type="protein sequence ID" value="KAF6758402.1"/>
    <property type="molecule type" value="Genomic_DNA"/>
</dbReference>
<keyword evidence="2" id="KW-0812">Transmembrane</keyword>
<feature type="transmembrane region" description="Helical" evidence="2">
    <location>
        <begin position="169"/>
        <end position="188"/>
    </location>
</feature>
<feature type="compositionally biased region" description="Basic and acidic residues" evidence="1">
    <location>
        <begin position="230"/>
        <end position="240"/>
    </location>
</feature>
<dbReference type="AlphaFoldDB" id="A0A8H6MBU4"/>
<dbReference type="Proteomes" id="UP000521943">
    <property type="component" value="Unassembled WGS sequence"/>
</dbReference>
<organism evidence="3 4">
    <name type="scientific">Ephemerocybe angulata</name>
    <dbReference type="NCBI Taxonomy" id="980116"/>
    <lineage>
        <taxon>Eukaryota</taxon>
        <taxon>Fungi</taxon>
        <taxon>Dikarya</taxon>
        <taxon>Basidiomycota</taxon>
        <taxon>Agaricomycotina</taxon>
        <taxon>Agaricomycetes</taxon>
        <taxon>Agaricomycetidae</taxon>
        <taxon>Agaricales</taxon>
        <taxon>Agaricineae</taxon>
        <taxon>Psathyrellaceae</taxon>
        <taxon>Ephemerocybe</taxon>
    </lineage>
</organism>
<keyword evidence="4" id="KW-1185">Reference proteome</keyword>
<feature type="region of interest" description="Disordered" evidence="1">
    <location>
        <begin position="218"/>
        <end position="240"/>
    </location>
</feature>
<comment type="caution">
    <text evidence="3">The sequence shown here is derived from an EMBL/GenBank/DDBJ whole genome shotgun (WGS) entry which is preliminary data.</text>
</comment>
<reference evidence="3 4" key="1">
    <citation type="submission" date="2020-07" db="EMBL/GenBank/DDBJ databases">
        <title>Comparative genomics of pyrophilous fungi reveals a link between fire events and developmental genes.</title>
        <authorList>
            <consortium name="DOE Joint Genome Institute"/>
            <person name="Steindorff A.S."/>
            <person name="Carver A."/>
            <person name="Calhoun S."/>
            <person name="Stillman K."/>
            <person name="Liu H."/>
            <person name="Lipzen A."/>
            <person name="Pangilinan J."/>
            <person name="Labutti K."/>
            <person name="Bruns T.D."/>
            <person name="Grigoriev I.V."/>
        </authorList>
    </citation>
    <scope>NUCLEOTIDE SEQUENCE [LARGE SCALE GENOMIC DNA]</scope>
    <source>
        <strain evidence="3 4">CBS 144469</strain>
    </source>
</reference>
<evidence type="ECO:0000313" key="4">
    <source>
        <dbReference type="Proteomes" id="UP000521943"/>
    </source>
</evidence>
<name>A0A8H6MBU4_9AGAR</name>
<proteinExistence type="predicted"/>
<evidence type="ECO:0000313" key="3">
    <source>
        <dbReference type="EMBL" id="KAF6758402.1"/>
    </source>
</evidence>
<protein>
    <submittedName>
        <fullName evidence="3">Uncharacterized protein</fullName>
    </submittedName>
</protein>
<accession>A0A8H6MBU4</accession>